<sequence>MYFPPAAFDPGPAATVIGFALLLFLLAVPYAVSALPRIAPVFTRPSGLVALTLLLSAVEVAAVIAFHTTAVHGLSLGDLVPRGFQETVPGWRALVGEEPPLWLVSGAVAALFAIFVVWAVRERARVPEPRHTPLARWSGGEMLLYRASLPLGLSCGVAAYYLVLYPLLAAHFGPLTGVLAVALVSGCQYRTSGPAVMLWCCVIEAGLLGLYAFVLPGGLAAPLLLWSLFGVVLGRMAARQRLGELGEPVLEVTVLDADGAPVPRREG</sequence>
<evidence type="ECO:0000313" key="3">
    <source>
        <dbReference type="Proteomes" id="UP000676079"/>
    </source>
</evidence>
<protein>
    <submittedName>
        <fullName evidence="2">Uncharacterized protein</fullName>
    </submittedName>
</protein>
<keyword evidence="1" id="KW-0812">Transmembrane</keyword>
<feature type="transmembrane region" description="Helical" evidence="1">
    <location>
        <begin position="12"/>
        <end position="35"/>
    </location>
</feature>
<organism evidence="2 3">
    <name type="scientific">Nocardiopsis changdeensis</name>
    <dbReference type="NCBI Taxonomy" id="2831969"/>
    <lineage>
        <taxon>Bacteria</taxon>
        <taxon>Bacillati</taxon>
        <taxon>Actinomycetota</taxon>
        <taxon>Actinomycetes</taxon>
        <taxon>Streptosporangiales</taxon>
        <taxon>Nocardiopsidaceae</taxon>
        <taxon>Nocardiopsis</taxon>
    </lineage>
</organism>
<feature type="transmembrane region" description="Helical" evidence="1">
    <location>
        <begin position="47"/>
        <end position="66"/>
    </location>
</feature>
<feature type="transmembrane region" description="Helical" evidence="1">
    <location>
        <begin position="101"/>
        <end position="120"/>
    </location>
</feature>
<feature type="transmembrane region" description="Helical" evidence="1">
    <location>
        <begin position="143"/>
        <end position="163"/>
    </location>
</feature>
<keyword evidence="3" id="KW-1185">Reference proteome</keyword>
<evidence type="ECO:0000256" key="1">
    <source>
        <dbReference type="SAM" id="Phobius"/>
    </source>
</evidence>
<dbReference type="EMBL" id="CP074133">
    <property type="protein sequence ID" value="QUX20162.1"/>
    <property type="molecule type" value="Genomic_DNA"/>
</dbReference>
<dbReference type="Proteomes" id="UP000676079">
    <property type="component" value="Chromosome"/>
</dbReference>
<dbReference type="RefSeq" id="WP_220561355.1">
    <property type="nucleotide sequence ID" value="NZ_CP074133.1"/>
</dbReference>
<keyword evidence="1" id="KW-0472">Membrane</keyword>
<proteinExistence type="predicted"/>
<gene>
    <name evidence="2" type="ORF">KGD84_16575</name>
</gene>
<feature type="transmembrane region" description="Helical" evidence="1">
    <location>
        <begin position="169"/>
        <end position="189"/>
    </location>
</feature>
<accession>A0ABX8BD36</accession>
<reference evidence="2 3" key="1">
    <citation type="submission" date="2021-05" db="EMBL/GenBank/DDBJ databases">
        <title>Direct Submission.</title>
        <authorList>
            <person name="Li K."/>
            <person name="Gao J."/>
        </authorList>
    </citation>
    <scope>NUCLEOTIDE SEQUENCE [LARGE SCALE GENOMIC DNA]</scope>
    <source>
        <strain evidence="2 3">Mg02</strain>
    </source>
</reference>
<evidence type="ECO:0000313" key="2">
    <source>
        <dbReference type="EMBL" id="QUX20162.1"/>
    </source>
</evidence>
<keyword evidence="1" id="KW-1133">Transmembrane helix</keyword>
<name>A0ABX8BD36_9ACTN</name>